<name>A0A9P6C9C4_9AGAR</name>
<sequence length="342" mass="37240">MHSSLPSPPASTPHEIPGTPVRIQEPADLLMDTDTPTNHSRLFASPQPSNGLLTPFSKHSAPDTYLSTPTFASLSSQPNTPSGRVYIIPDSPPFNALVQGALKTSKSTNHQTTHHDDDTFDSFRSDGSSQEFVLNQLTQGMDEENNGILQEKSENESMVIDDPPLATSLSSRDNEALAYSRSPPQRNPPAQDNLGLLSPTRPSLQLQTIFTPFAQSDSSPTYLQSPTYSIGLGSPVIRQSWYQAPRRRRSSKKMSGSEAQTSPVQPLVADVTVAPPAEPKPRVLQSEPAITLAASPSPLISEPDQFTPRTQYSWMQSDSQVTGSYPPLQTQAPYRSQSMSQD</sequence>
<feature type="compositionally biased region" description="Polar residues" evidence="1">
    <location>
        <begin position="34"/>
        <end position="52"/>
    </location>
</feature>
<protein>
    <submittedName>
        <fullName evidence="2">Uncharacterized protein</fullName>
    </submittedName>
</protein>
<feature type="compositionally biased region" description="Polar residues" evidence="1">
    <location>
        <begin position="307"/>
        <end position="342"/>
    </location>
</feature>
<dbReference type="EMBL" id="MU151065">
    <property type="protein sequence ID" value="KAF9453024.1"/>
    <property type="molecule type" value="Genomic_DNA"/>
</dbReference>
<dbReference type="OrthoDB" id="3270241at2759"/>
<feature type="region of interest" description="Disordered" evidence="1">
    <location>
        <begin position="152"/>
        <end position="199"/>
    </location>
</feature>
<feature type="compositionally biased region" description="Basic and acidic residues" evidence="1">
    <location>
        <begin position="113"/>
        <end position="124"/>
    </location>
</feature>
<evidence type="ECO:0000313" key="3">
    <source>
        <dbReference type="Proteomes" id="UP000807342"/>
    </source>
</evidence>
<accession>A0A9P6C9C4</accession>
<evidence type="ECO:0000256" key="1">
    <source>
        <dbReference type="SAM" id="MobiDB-lite"/>
    </source>
</evidence>
<comment type="caution">
    <text evidence="2">The sequence shown here is derived from an EMBL/GenBank/DDBJ whole genome shotgun (WGS) entry which is preliminary data.</text>
</comment>
<feature type="region of interest" description="Disordered" evidence="1">
    <location>
        <begin position="242"/>
        <end position="342"/>
    </location>
</feature>
<dbReference type="Proteomes" id="UP000807342">
    <property type="component" value="Unassembled WGS sequence"/>
</dbReference>
<organism evidence="2 3">
    <name type="scientific">Macrolepiota fuliginosa MF-IS2</name>
    <dbReference type="NCBI Taxonomy" id="1400762"/>
    <lineage>
        <taxon>Eukaryota</taxon>
        <taxon>Fungi</taxon>
        <taxon>Dikarya</taxon>
        <taxon>Basidiomycota</taxon>
        <taxon>Agaricomycotina</taxon>
        <taxon>Agaricomycetes</taxon>
        <taxon>Agaricomycetidae</taxon>
        <taxon>Agaricales</taxon>
        <taxon>Agaricineae</taxon>
        <taxon>Agaricaceae</taxon>
        <taxon>Macrolepiota</taxon>
    </lineage>
</organism>
<feature type="region of interest" description="Disordered" evidence="1">
    <location>
        <begin position="1"/>
        <end position="57"/>
    </location>
</feature>
<feature type="region of interest" description="Disordered" evidence="1">
    <location>
        <begin position="104"/>
        <end position="124"/>
    </location>
</feature>
<evidence type="ECO:0000313" key="2">
    <source>
        <dbReference type="EMBL" id="KAF9453024.1"/>
    </source>
</evidence>
<keyword evidence="3" id="KW-1185">Reference proteome</keyword>
<dbReference type="AlphaFoldDB" id="A0A9P6C9C4"/>
<proteinExistence type="predicted"/>
<gene>
    <name evidence="2" type="ORF">P691DRAFT_118621</name>
</gene>
<feature type="compositionally biased region" description="Pro residues" evidence="1">
    <location>
        <begin position="1"/>
        <end position="11"/>
    </location>
</feature>
<reference evidence="2" key="1">
    <citation type="submission" date="2020-11" db="EMBL/GenBank/DDBJ databases">
        <authorList>
            <consortium name="DOE Joint Genome Institute"/>
            <person name="Ahrendt S."/>
            <person name="Riley R."/>
            <person name="Andreopoulos W."/>
            <person name="Labutti K."/>
            <person name="Pangilinan J."/>
            <person name="Ruiz-Duenas F.J."/>
            <person name="Barrasa J.M."/>
            <person name="Sanchez-Garcia M."/>
            <person name="Camarero S."/>
            <person name="Miyauchi S."/>
            <person name="Serrano A."/>
            <person name="Linde D."/>
            <person name="Babiker R."/>
            <person name="Drula E."/>
            <person name="Ayuso-Fernandez I."/>
            <person name="Pacheco R."/>
            <person name="Padilla G."/>
            <person name="Ferreira P."/>
            <person name="Barriuso J."/>
            <person name="Kellner H."/>
            <person name="Castanera R."/>
            <person name="Alfaro M."/>
            <person name="Ramirez L."/>
            <person name="Pisabarro A.G."/>
            <person name="Kuo A."/>
            <person name="Tritt A."/>
            <person name="Lipzen A."/>
            <person name="He G."/>
            <person name="Yan M."/>
            <person name="Ng V."/>
            <person name="Cullen D."/>
            <person name="Martin F."/>
            <person name="Rosso M.-N."/>
            <person name="Henrissat B."/>
            <person name="Hibbett D."/>
            <person name="Martinez A.T."/>
            <person name="Grigoriev I.V."/>
        </authorList>
    </citation>
    <scope>NUCLEOTIDE SEQUENCE</scope>
    <source>
        <strain evidence="2">MF-IS2</strain>
    </source>
</reference>